<keyword evidence="4" id="KW-1185">Reference proteome</keyword>
<feature type="transmembrane region" description="Helical" evidence="2">
    <location>
        <begin position="155"/>
        <end position="174"/>
    </location>
</feature>
<feature type="compositionally biased region" description="Basic and acidic residues" evidence="1">
    <location>
        <begin position="30"/>
        <end position="40"/>
    </location>
</feature>
<comment type="caution">
    <text evidence="3">The sequence shown here is derived from an EMBL/GenBank/DDBJ whole genome shotgun (WGS) entry which is preliminary data.</text>
</comment>
<accession>A0ABU3RZL3</accession>
<feature type="region of interest" description="Disordered" evidence="1">
    <location>
        <begin position="264"/>
        <end position="382"/>
    </location>
</feature>
<feature type="transmembrane region" description="Helical" evidence="2">
    <location>
        <begin position="228"/>
        <end position="248"/>
    </location>
</feature>
<feature type="compositionally biased region" description="Basic and acidic residues" evidence="1">
    <location>
        <begin position="338"/>
        <end position="357"/>
    </location>
</feature>
<keyword evidence="2" id="KW-1133">Transmembrane helix</keyword>
<gene>
    <name evidence="3" type="ORF">RWH43_16275</name>
</gene>
<feature type="compositionally biased region" description="Basic and acidic residues" evidence="1">
    <location>
        <begin position="366"/>
        <end position="382"/>
    </location>
</feature>
<protein>
    <submittedName>
        <fullName evidence="3">Uncharacterized protein</fullName>
    </submittedName>
</protein>
<proteinExistence type="predicted"/>
<feature type="compositionally biased region" description="Low complexity" evidence="1">
    <location>
        <begin position="269"/>
        <end position="292"/>
    </location>
</feature>
<feature type="region of interest" description="Disordered" evidence="1">
    <location>
        <begin position="1"/>
        <end position="106"/>
    </location>
</feature>
<dbReference type="RefSeq" id="WP_230704456.1">
    <property type="nucleotide sequence ID" value="NZ_JAWDIU010000007.1"/>
</dbReference>
<evidence type="ECO:0000256" key="1">
    <source>
        <dbReference type="SAM" id="MobiDB-lite"/>
    </source>
</evidence>
<feature type="transmembrane region" description="Helical" evidence="2">
    <location>
        <begin position="118"/>
        <end position="135"/>
    </location>
</feature>
<feature type="transmembrane region" description="Helical" evidence="2">
    <location>
        <begin position="186"/>
        <end position="208"/>
    </location>
</feature>
<dbReference type="EMBL" id="JAWDIU010000007">
    <property type="protein sequence ID" value="MDU0328316.1"/>
    <property type="molecule type" value="Genomic_DNA"/>
</dbReference>
<evidence type="ECO:0000313" key="4">
    <source>
        <dbReference type="Proteomes" id="UP001256673"/>
    </source>
</evidence>
<reference evidence="3 4" key="1">
    <citation type="submission" date="2023-09" db="EMBL/GenBank/DDBJ databases">
        <title>Microbacterium fusihabitans sp. nov., Microbacterium phycihabitans sp. nov., and Microbacterium cervinum sp. nov., isolated from dried seaweeds of beach.</title>
        <authorList>
            <person name="Lee S.D."/>
        </authorList>
    </citation>
    <scope>NUCLEOTIDE SEQUENCE [LARGE SCALE GENOMIC DNA]</scope>
    <source>
        <strain evidence="3 4">KSW2-21</strain>
    </source>
</reference>
<feature type="compositionally biased region" description="Low complexity" evidence="1">
    <location>
        <begin position="80"/>
        <end position="93"/>
    </location>
</feature>
<sequence>MTDQNPHDGVTSPDAPDERDTVAPVVPDVSAHEAAERDTFPHTGTRSADADGDMLDDDSSSSAGYAAAASARSSRAEHTPVSSVPAASHANAAAHDRDRERPSGDVQYGVGPFSIREVSLLGIWVVAFFVSFFRTNILDSPSGVLIGGQNVWLSGLWWIPTVALPTVAVGLLVLRRLSPQGIRRVGSLGIDQFASVAFTVSALVWVAWVWDTVAVFNETGIWTRSWVIWVEAVLLLAGVVLTVFAPFIPPFSADFRGREEVAAHRNARPIRPVTARPRTPRPARTAATTHPAPVEDAPTPGSYTGSTDLPHAEAEAHPRTSVMPAAHDDNDTDVFASLRDDHDADEHRTGYARRSSDAHTALSEQPSDRDHHEHARDEHEAHPHAQAFWALVPEERDVVDDYGTPIFRIGPTAWALVIEDRGEAFVVRHDDGRIGYLHDVSGVTRG</sequence>
<evidence type="ECO:0000313" key="3">
    <source>
        <dbReference type="EMBL" id="MDU0328316.1"/>
    </source>
</evidence>
<name>A0ABU3RZL3_9MICO</name>
<feature type="compositionally biased region" description="Basic and acidic residues" evidence="1">
    <location>
        <begin position="94"/>
        <end position="103"/>
    </location>
</feature>
<evidence type="ECO:0000256" key="2">
    <source>
        <dbReference type="SAM" id="Phobius"/>
    </source>
</evidence>
<keyword evidence="2" id="KW-0472">Membrane</keyword>
<organism evidence="3 4">
    <name type="scientific">Microbacterium algihabitans</name>
    <dbReference type="NCBI Taxonomy" id="3075992"/>
    <lineage>
        <taxon>Bacteria</taxon>
        <taxon>Bacillati</taxon>
        <taxon>Actinomycetota</taxon>
        <taxon>Actinomycetes</taxon>
        <taxon>Micrococcales</taxon>
        <taxon>Microbacteriaceae</taxon>
        <taxon>Microbacterium</taxon>
    </lineage>
</organism>
<keyword evidence="2" id="KW-0812">Transmembrane</keyword>
<feature type="compositionally biased region" description="Low complexity" evidence="1">
    <location>
        <begin position="60"/>
        <end position="73"/>
    </location>
</feature>
<dbReference type="Proteomes" id="UP001256673">
    <property type="component" value="Unassembled WGS sequence"/>
</dbReference>
<feature type="compositionally biased region" description="Acidic residues" evidence="1">
    <location>
        <begin position="50"/>
        <end position="59"/>
    </location>
</feature>